<dbReference type="GO" id="GO:0005938">
    <property type="term" value="C:cell cortex"/>
    <property type="evidence" value="ECO:0007669"/>
    <property type="project" value="TreeGrafter"/>
</dbReference>
<feature type="domain" description="Rho-GAP" evidence="3">
    <location>
        <begin position="86"/>
        <end position="271"/>
    </location>
</feature>
<dbReference type="InterPro" id="IPR000198">
    <property type="entry name" value="RhoGAP_dom"/>
</dbReference>
<reference evidence="5" key="3">
    <citation type="journal article" date="2010" name="Genome Res.">
        <title>Population genomic sequencing of Coccidioides fungi reveals recent hybridization and transposon control.</title>
        <authorList>
            <person name="Neafsey D.E."/>
            <person name="Barker B.M."/>
            <person name="Sharpton T.J."/>
            <person name="Stajich J.E."/>
            <person name="Park D.J."/>
            <person name="Whiston E."/>
            <person name="Hung C.-Y."/>
            <person name="McMahan C."/>
            <person name="White J."/>
            <person name="Sykes S."/>
            <person name="Heiman D."/>
            <person name="Young S."/>
            <person name="Zeng Q."/>
            <person name="Abouelleil A."/>
            <person name="Aftuck L."/>
            <person name="Bessette D."/>
            <person name="Brown A."/>
            <person name="FitzGerald M."/>
            <person name="Lui A."/>
            <person name="Macdonald J.P."/>
            <person name="Priest M."/>
            <person name="Orbach M.J."/>
            <person name="Galgiani J.N."/>
            <person name="Kirkland T.N."/>
            <person name="Cole G.T."/>
            <person name="Birren B.W."/>
            <person name="Henn M.R."/>
            <person name="Taylor J.W."/>
            <person name="Rounsley S.D."/>
        </authorList>
    </citation>
    <scope>NUCLEOTIDE SEQUENCE [LARGE SCALE GENOMIC DNA]</scope>
    <source>
        <strain evidence="5">RMSCC 3488</strain>
    </source>
</reference>
<reference evidence="4 5" key="1">
    <citation type="submission" date="2007-06" db="EMBL/GenBank/DDBJ databases">
        <title>The Genome Sequence of Coccidioides posadasii RMSCC_3488.</title>
        <authorList>
            <consortium name="Coccidioides Genome Resources Consortium"/>
            <consortium name="The Broad Institute Genome Sequencing Platform"/>
            <person name="Henn M.R."/>
            <person name="Sykes S."/>
            <person name="Young S."/>
            <person name="Jaffe D."/>
            <person name="Berlin A."/>
            <person name="Alvarez P."/>
            <person name="Butler J."/>
            <person name="Gnerre S."/>
            <person name="Grabherr M."/>
            <person name="Mauceli E."/>
            <person name="Brockman W."/>
            <person name="Kodira C."/>
            <person name="Alvarado L."/>
            <person name="Zeng Q."/>
            <person name="Crawford M."/>
            <person name="Antoine C."/>
            <person name="Devon K."/>
            <person name="Galgiani J."/>
            <person name="Orsborn K."/>
            <person name="Lewis M.L."/>
            <person name="Nusbaum C."/>
            <person name="Galagan J."/>
            <person name="Birren B."/>
        </authorList>
    </citation>
    <scope>NUCLEOTIDE SEQUENCE [LARGE SCALE GENOMIC DNA]</scope>
    <source>
        <strain evidence="4 5">RMSCC 3488</strain>
    </source>
</reference>
<feature type="compositionally biased region" description="Low complexity" evidence="2">
    <location>
        <begin position="1"/>
        <end position="34"/>
    </location>
</feature>
<dbReference type="InterPro" id="IPR051025">
    <property type="entry name" value="RhoGAP"/>
</dbReference>
<proteinExistence type="predicted"/>
<gene>
    <name evidence="4" type="ORF">CPAG_02706</name>
</gene>
<dbReference type="GO" id="GO:0005096">
    <property type="term" value="F:GTPase activator activity"/>
    <property type="evidence" value="ECO:0007669"/>
    <property type="project" value="UniProtKB-KW"/>
</dbReference>
<dbReference type="AlphaFoldDB" id="A0A0J6I4R0"/>
<feature type="region of interest" description="Disordered" evidence="2">
    <location>
        <begin position="1"/>
        <end position="36"/>
    </location>
</feature>
<evidence type="ECO:0000256" key="1">
    <source>
        <dbReference type="ARBA" id="ARBA00022468"/>
    </source>
</evidence>
<sequence>MGNSQQRAGSSSARAPPAASGAASSSSPDVPSAPSRRDLASWWKQFKRNTKKDETADWSFWYIAPQSAGIFGVPLNVSIKYANVAISLTGDDGKSFVYGYVPIVVAKCGVFLKEKATDVEGIFRLSGSAKRIKDLQEIFNSPDRYGKGLDWTGYTVHDAANILRRYLNQLPEPIVPLDFYERFRDPLRRGHPQTQVDGEDEQSDNTAALTREEAVLTYQRLIKELPPLNRQLLLYILDLLTVFASKSDLNRMTAGNLAAIFQPGFTIPSQS</sequence>
<keyword evidence="1" id="KW-0343">GTPase activation</keyword>
<dbReference type="Gene3D" id="1.10.555.10">
    <property type="entry name" value="Rho GTPase activation protein"/>
    <property type="match status" value="1"/>
</dbReference>
<dbReference type="SUPFAM" id="SSF48350">
    <property type="entry name" value="GTPase activation domain, GAP"/>
    <property type="match status" value="1"/>
</dbReference>
<dbReference type="InterPro" id="IPR008936">
    <property type="entry name" value="Rho_GTPase_activation_prot"/>
</dbReference>
<organism evidence="4 5">
    <name type="scientific">Coccidioides posadasii RMSCC 3488</name>
    <dbReference type="NCBI Taxonomy" id="454284"/>
    <lineage>
        <taxon>Eukaryota</taxon>
        <taxon>Fungi</taxon>
        <taxon>Dikarya</taxon>
        <taxon>Ascomycota</taxon>
        <taxon>Pezizomycotina</taxon>
        <taxon>Eurotiomycetes</taxon>
        <taxon>Eurotiomycetidae</taxon>
        <taxon>Onygenales</taxon>
        <taxon>Onygenaceae</taxon>
        <taxon>Coccidioides</taxon>
    </lineage>
</organism>
<reference evidence="5" key="2">
    <citation type="journal article" date="2009" name="Genome Res.">
        <title>Comparative genomic analyses of the human fungal pathogens Coccidioides and their relatives.</title>
        <authorList>
            <person name="Sharpton T.J."/>
            <person name="Stajich J.E."/>
            <person name="Rounsley S.D."/>
            <person name="Gardner M.J."/>
            <person name="Wortman J.R."/>
            <person name="Jordar V.S."/>
            <person name="Maiti R."/>
            <person name="Kodira C.D."/>
            <person name="Neafsey D.E."/>
            <person name="Zeng Q."/>
            <person name="Hung C.-Y."/>
            <person name="McMahan C."/>
            <person name="Muszewska A."/>
            <person name="Grynberg M."/>
            <person name="Mandel M.A."/>
            <person name="Kellner E.M."/>
            <person name="Barker B.M."/>
            <person name="Galgiani J.N."/>
            <person name="Orbach M.J."/>
            <person name="Kirkland T.N."/>
            <person name="Cole G.T."/>
            <person name="Henn M.R."/>
            <person name="Birren B.W."/>
            <person name="Taylor J.W."/>
        </authorList>
    </citation>
    <scope>NUCLEOTIDE SEQUENCE [LARGE SCALE GENOMIC DNA]</scope>
    <source>
        <strain evidence="5">RMSCC 3488</strain>
    </source>
</reference>
<accession>A0A0J6I4R0</accession>
<dbReference type="PANTHER" id="PTHR15228:SF25">
    <property type="entry name" value="F-BAR DOMAIN-CONTAINING PROTEIN"/>
    <property type="match status" value="1"/>
</dbReference>
<dbReference type="EMBL" id="DS268109">
    <property type="protein sequence ID" value="KMM66367.1"/>
    <property type="molecule type" value="Genomic_DNA"/>
</dbReference>
<name>A0A0J6I4R0_COCPO</name>
<dbReference type="Proteomes" id="UP000054567">
    <property type="component" value="Unassembled WGS sequence"/>
</dbReference>
<dbReference type="PROSITE" id="PS50238">
    <property type="entry name" value="RHOGAP"/>
    <property type="match status" value="1"/>
</dbReference>
<evidence type="ECO:0000259" key="3">
    <source>
        <dbReference type="PROSITE" id="PS50238"/>
    </source>
</evidence>
<evidence type="ECO:0000256" key="2">
    <source>
        <dbReference type="SAM" id="MobiDB-lite"/>
    </source>
</evidence>
<dbReference type="SMART" id="SM00324">
    <property type="entry name" value="RhoGAP"/>
    <property type="match status" value="1"/>
</dbReference>
<dbReference type="GO" id="GO:0007165">
    <property type="term" value="P:signal transduction"/>
    <property type="evidence" value="ECO:0007669"/>
    <property type="project" value="InterPro"/>
</dbReference>
<dbReference type="PANTHER" id="PTHR15228">
    <property type="entry name" value="SPERMATHECAL PHYSIOLOGY VARIANT"/>
    <property type="match status" value="1"/>
</dbReference>
<dbReference type="GO" id="GO:0060237">
    <property type="term" value="P:regulation of fungal-type cell wall organization"/>
    <property type="evidence" value="ECO:0007669"/>
    <property type="project" value="TreeGrafter"/>
</dbReference>
<dbReference type="VEuPathDB" id="FungiDB:CPAG_02706"/>
<protein>
    <submittedName>
        <fullName evidence="4">Rho-GTPase-activating protein 5</fullName>
    </submittedName>
</protein>
<dbReference type="Pfam" id="PF00620">
    <property type="entry name" value="RhoGAP"/>
    <property type="match status" value="1"/>
</dbReference>
<evidence type="ECO:0000313" key="4">
    <source>
        <dbReference type="EMBL" id="KMM66367.1"/>
    </source>
</evidence>
<dbReference type="OrthoDB" id="3196451at2759"/>
<evidence type="ECO:0000313" key="5">
    <source>
        <dbReference type="Proteomes" id="UP000054567"/>
    </source>
</evidence>